<accession>A0A0D7BSC3</accession>
<organism evidence="2 3">
    <name type="scientific">Cylindrobasidium torrendii FP15055 ss-10</name>
    <dbReference type="NCBI Taxonomy" id="1314674"/>
    <lineage>
        <taxon>Eukaryota</taxon>
        <taxon>Fungi</taxon>
        <taxon>Dikarya</taxon>
        <taxon>Basidiomycota</taxon>
        <taxon>Agaricomycotina</taxon>
        <taxon>Agaricomycetes</taxon>
        <taxon>Agaricomycetidae</taxon>
        <taxon>Agaricales</taxon>
        <taxon>Marasmiineae</taxon>
        <taxon>Physalacriaceae</taxon>
        <taxon>Cylindrobasidium</taxon>
    </lineage>
</organism>
<feature type="compositionally biased region" description="Polar residues" evidence="1">
    <location>
        <begin position="238"/>
        <end position="247"/>
    </location>
</feature>
<reference evidence="2 3" key="1">
    <citation type="journal article" date="2015" name="Fungal Genet. Biol.">
        <title>Evolution of novel wood decay mechanisms in Agaricales revealed by the genome sequences of Fistulina hepatica and Cylindrobasidium torrendii.</title>
        <authorList>
            <person name="Floudas D."/>
            <person name="Held B.W."/>
            <person name="Riley R."/>
            <person name="Nagy L.G."/>
            <person name="Koehler G."/>
            <person name="Ransdell A.S."/>
            <person name="Younus H."/>
            <person name="Chow J."/>
            <person name="Chiniquy J."/>
            <person name="Lipzen A."/>
            <person name="Tritt A."/>
            <person name="Sun H."/>
            <person name="Haridas S."/>
            <person name="LaButti K."/>
            <person name="Ohm R.A."/>
            <person name="Kues U."/>
            <person name="Blanchette R.A."/>
            <person name="Grigoriev I.V."/>
            <person name="Minto R.E."/>
            <person name="Hibbett D.S."/>
        </authorList>
    </citation>
    <scope>NUCLEOTIDE SEQUENCE [LARGE SCALE GENOMIC DNA]</scope>
    <source>
        <strain evidence="2 3">FP15055 ss-10</strain>
    </source>
</reference>
<evidence type="ECO:0000313" key="3">
    <source>
        <dbReference type="Proteomes" id="UP000054007"/>
    </source>
</evidence>
<feature type="compositionally biased region" description="Acidic residues" evidence="1">
    <location>
        <begin position="257"/>
        <end position="273"/>
    </location>
</feature>
<feature type="region of interest" description="Disordered" evidence="1">
    <location>
        <begin position="238"/>
        <end position="300"/>
    </location>
</feature>
<dbReference type="STRING" id="1314674.A0A0D7BSC3"/>
<proteinExistence type="predicted"/>
<evidence type="ECO:0000313" key="2">
    <source>
        <dbReference type="EMBL" id="KIY73074.1"/>
    </source>
</evidence>
<dbReference type="EMBL" id="KN880438">
    <property type="protein sequence ID" value="KIY73074.1"/>
    <property type="molecule type" value="Genomic_DNA"/>
</dbReference>
<protein>
    <submittedName>
        <fullName evidence="2">Uncharacterized protein</fullName>
    </submittedName>
</protein>
<sequence>MAMVLNDALPSIPLELMSITQGRGEEWCWHKLLDGSTGYNLDAVEFSLGLQRGGLLDYVNLEWNWIKVQPRIQNLLDQGWFLLPSMQTLEVLLDFFRRNATRPSTHKEDFTTAIPDKAYDYFLVAPDEYKLEVYGPQPGNLGYQVFEHPDTRPPRVTCEAHPAFVFAFYAYNIVTLYPLLPHAYGGAIVALMRLMYANTLPIEFYYGNRRMDKDRGYPPDAYGVALEAYALEQHSKSMTEGSSQLASVQPEVKVKEEEIDEELEDEEDDEDEDRMSTWLNQCKKPRAQRPEGYRNDTQIGRYAKEKVRDFQDVLEEVPKWEPVWKSLAKKKKKI</sequence>
<gene>
    <name evidence="2" type="ORF">CYLTODRAFT_270752</name>
</gene>
<dbReference type="Proteomes" id="UP000054007">
    <property type="component" value="Unassembled WGS sequence"/>
</dbReference>
<dbReference type="OrthoDB" id="3133596at2759"/>
<keyword evidence="3" id="KW-1185">Reference proteome</keyword>
<evidence type="ECO:0000256" key="1">
    <source>
        <dbReference type="SAM" id="MobiDB-lite"/>
    </source>
</evidence>
<name>A0A0D7BSC3_9AGAR</name>
<dbReference type="AlphaFoldDB" id="A0A0D7BSC3"/>